<accession>A0ACB7Z726</accession>
<dbReference type="Proteomes" id="UP000828048">
    <property type="component" value="Chromosome 4"/>
</dbReference>
<name>A0ACB7Z726_9ERIC</name>
<gene>
    <name evidence="1" type="ORF">Vadar_029479</name>
</gene>
<proteinExistence type="predicted"/>
<evidence type="ECO:0000313" key="1">
    <source>
        <dbReference type="EMBL" id="KAH7861698.1"/>
    </source>
</evidence>
<reference evidence="1 2" key="1">
    <citation type="journal article" date="2021" name="Hortic Res">
        <title>High-quality reference genome and annotation aids understanding of berry development for evergreen blueberry (Vaccinium darrowii).</title>
        <authorList>
            <person name="Yu J."/>
            <person name="Hulse-Kemp A.M."/>
            <person name="Babiker E."/>
            <person name="Staton M."/>
        </authorList>
    </citation>
    <scope>NUCLEOTIDE SEQUENCE [LARGE SCALE GENOMIC DNA]</scope>
    <source>
        <strain evidence="2">cv. NJ 8807/NJ 8810</strain>
        <tissue evidence="1">Young leaf</tissue>
    </source>
</reference>
<organism evidence="1 2">
    <name type="scientific">Vaccinium darrowii</name>
    <dbReference type="NCBI Taxonomy" id="229202"/>
    <lineage>
        <taxon>Eukaryota</taxon>
        <taxon>Viridiplantae</taxon>
        <taxon>Streptophyta</taxon>
        <taxon>Embryophyta</taxon>
        <taxon>Tracheophyta</taxon>
        <taxon>Spermatophyta</taxon>
        <taxon>Magnoliopsida</taxon>
        <taxon>eudicotyledons</taxon>
        <taxon>Gunneridae</taxon>
        <taxon>Pentapetalae</taxon>
        <taxon>asterids</taxon>
        <taxon>Ericales</taxon>
        <taxon>Ericaceae</taxon>
        <taxon>Vaccinioideae</taxon>
        <taxon>Vaccinieae</taxon>
        <taxon>Vaccinium</taxon>
    </lineage>
</organism>
<protein>
    <submittedName>
        <fullName evidence="1">Uncharacterized protein</fullName>
    </submittedName>
</protein>
<keyword evidence="2" id="KW-1185">Reference proteome</keyword>
<evidence type="ECO:0000313" key="2">
    <source>
        <dbReference type="Proteomes" id="UP000828048"/>
    </source>
</evidence>
<dbReference type="EMBL" id="CM037154">
    <property type="protein sequence ID" value="KAH7861698.1"/>
    <property type="molecule type" value="Genomic_DNA"/>
</dbReference>
<sequence length="256" mass="28848">MAVISRFFYYLYAVAFIFLIILPIELVKQICFAVKSLYTSIITRPNDTARFLELINKNNPASRYKIGKRLEPVVCTVCLLNLEKGEKVRKLKCNHTFHKACVDAWLQQDSAVTCPLCRSTVLPEEIMVELRKRRIENQVYDAIEVSLVDEWIGGHLSAMPEYSIAGGDHSETSGTTEWQSENDEVGAGVAHTWQLMWSLIWHWRGGYMVADVAADVAPTWRLTWQLTWRLPAVAADVAAEVAPACEPTELASTCAI</sequence>
<comment type="caution">
    <text evidence="1">The sequence shown here is derived from an EMBL/GenBank/DDBJ whole genome shotgun (WGS) entry which is preliminary data.</text>
</comment>